<dbReference type="FunFam" id="3.40.50.720:FF:000084">
    <property type="entry name" value="Short-chain dehydrogenase reductase"/>
    <property type="match status" value="1"/>
</dbReference>
<dbReference type="EMBL" id="CP000629">
    <property type="protein sequence ID" value="ACM30838.1"/>
    <property type="molecule type" value="Genomic_DNA"/>
</dbReference>
<dbReference type="GO" id="GO:0016616">
    <property type="term" value="F:oxidoreductase activity, acting on the CH-OH group of donors, NAD or NADP as acceptor"/>
    <property type="evidence" value="ECO:0007669"/>
    <property type="project" value="TreeGrafter"/>
</dbReference>
<dbReference type="InterPro" id="IPR036291">
    <property type="entry name" value="NAD(P)-bd_dom_sf"/>
</dbReference>
<comment type="similarity">
    <text evidence="1">Belongs to the short-chain dehydrogenases/reductases (SDR) family.</text>
</comment>
<dbReference type="eggNOG" id="COG1028">
    <property type="taxonomic scope" value="Bacteria"/>
</dbReference>
<evidence type="ECO:0000256" key="1">
    <source>
        <dbReference type="ARBA" id="ARBA00006484"/>
    </source>
</evidence>
<dbReference type="Pfam" id="PF13561">
    <property type="entry name" value="adh_short_C2"/>
    <property type="match status" value="1"/>
</dbReference>
<evidence type="ECO:0000313" key="3">
    <source>
        <dbReference type="EMBL" id="ACM30838.1"/>
    </source>
</evidence>
<dbReference type="Gene3D" id="3.40.50.720">
    <property type="entry name" value="NAD(P)-binding Rossmann-like Domain"/>
    <property type="match status" value="1"/>
</dbReference>
<dbReference type="PRINTS" id="PR00080">
    <property type="entry name" value="SDRFAMILY"/>
</dbReference>
<proteinExistence type="inferred from homology"/>
<keyword evidence="2" id="KW-0560">Oxidoreductase</keyword>
<dbReference type="CDD" id="cd05233">
    <property type="entry name" value="SDR_c"/>
    <property type="match status" value="1"/>
</dbReference>
<name>B9JM87_RHIR8</name>
<dbReference type="InterPro" id="IPR002347">
    <property type="entry name" value="SDR_fam"/>
</dbReference>
<gene>
    <name evidence="3" type="ordered locus">Arad_9891</name>
</gene>
<dbReference type="PROSITE" id="PS00061">
    <property type="entry name" value="ADH_SHORT"/>
    <property type="match status" value="1"/>
</dbReference>
<dbReference type="AlphaFoldDB" id="B9JM87"/>
<dbReference type="SMR" id="B9JM87"/>
<dbReference type="RefSeq" id="WP_015918093.1">
    <property type="nucleotide sequence ID" value="NC_011983.1"/>
</dbReference>
<dbReference type="KEGG" id="ara:Arad_9891"/>
<dbReference type="PANTHER" id="PTHR42760">
    <property type="entry name" value="SHORT-CHAIN DEHYDROGENASES/REDUCTASES FAMILY MEMBER"/>
    <property type="match status" value="1"/>
</dbReference>
<reference evidence="3 4" key="1">
    <citation type="journal article" date="2009" name="J. Bacteriol.">
        <title>Genome sequences of three Agrobacterium biovars help elucidate the evolution of multichromosome genomes in bacteria.</title>
        <authorList>
            <person name="Slater S.C."/>
            <person name="Goldman B.S."/>
            <person name="Goodner B."/>
            <person name="Setubal J.C."/>
            <person name="Farrand S.K."/>
            <person name="Nester E.W."/>
            <person name="Burr T.J."/>
            <person name="Banta L."/>
            <person name="Dickerman A.W."/>
            <person name="Paulsen I."/>
            <person name="Otten L."/>
            <person name="Suen G."/>
            <person name="Welch R."/>
            <person name="Almeida N.F."/>
            <person name="Arnold F."/>
            <person name="Burton O.T."/>
            <person name="Du Z."/>
            <person name="Ewing A."/>
            <person name="Godsy E."/>
            <person name="Heisel S."/>
            <person name="Houmiel K.L."/>
            <person name="Jhaveri J."/>
            <person name="Lu J."/>
            <person name="Miller N.M."/>
            <person name="Norton S."/>
            <person name="Chen Q."/>
            <person name="Phoolcharoen W."/>
            <person name="Ohlin V."/>
            <person name="Ondrusek D."/>
            <person name="Pride N."/>
            <person name="Stricklin S.L."/>
            <person name="Sun J."/>
            <person name="Wheeler C."/>
            <person name="Wilson L."/>
            <person name="Zhu H."/>
            <person name="Wood D.W."/>
        </authorList>
    </citation>
    <scope>NUCLEOTIDE SEQUENCE [LARGE SCALE GENOMIC DNA]</scope>
    <source>
        <strain evidence="4">K84 / ATCC BAA-868</strain>
    </source>
</reference>
<dbReference type="PRINTS" id="PR00081">
    <property type="entry name" value="GDHRDH"/>
</dbReference>
<dbReference type="HOGENOM" id="CLU_010194_1_0_5"/>
<dbReference type="STRING" id="311403.Arad_9891"/>
<sequence length="261" mass="27449">MEASLSEFAGKSVVVTGGASGIGAAITRTFHAEGARVTILDLDAGRAAALADELGDNAFSGGIDVRDRGFVQAAMDAVISGQGGIDILCANAGVSTMQASVDLTDEDWDFNMDVNAKGVFLCNQIVVRHFLATGNKGVIVNTASLAGKVGAPLLAHYSASKFAVLGWTQALARELAPTGIRVNAVCPGFVRTGMQEREIIWEGKLRNMTPDEVRQEYVTLTPMGRIEEPEDVAVVVRFLASDGARFMTGQGINVTGGVRMD</sequence>
<organism evidence="3 4">
    <name type="scientific">Rhizobium rhizogenes (strain K84 / ATCC BAA-868)</name>
    <name type="common">Agrobacterium radiobacter</name>
    <dbReference type="NCBI Taxonomy" id="311403"/>
    <lineage>
        <taxon>Bacteria</taxon>
        <taxon>Pseudomonadati</taxon>
        <taxon>Pseudomonadota</taxon>
        <taxon>Alphaproteobacteria</taxon>
        <taxon>Hyphomicrobiales</taxon>
        <taxon>Rhizobiaceae</taxon>
        <taxon>Rhizobium/Agrobacterium group</taxon>
        <taxon>Rhizobium</taxon>
    </lineage>
</organism>
<dbReference type="Proteomes" id="UP000001600">
    <property type="component" value="Chromosome 2"/>
</dbReference>
<evidence type="ECO:0000313" key="4">
    <source>
        <dbReference type="Proteomes" id="UP000001600"/>
    </source>
</evidence>
<dbReference type="InterPro" id="IPR020904">
    <property type="entry name" value="Sc_DH/Rdtase_CS"/>
</dbReference>
<dbReference type="SUPFAM" id="SSF51735">
    <property type="entry name" value="NAD(P)-binding Rossmann-fold domains"/>
    <property type="match status" value="1"/>
</dbReference>
<protein>
    <submittedName>
        <fullName evidence="3">Short chain dehydrogenase protein</fullName>
    </submittedName>
</protein>
<accession>B9JM87</accession>
<evidence type="ECO:0000256" key="2">
    <source>
        <dbReference type="ARBA" id="ARBA00023002"/>
    </source>
</evidence>
<dbReference type="PANTHER" id="PTHR42760:SF133">
    <property type="entry name" value="3-OXOACYL-[ACYL-CARRIER-PROTEIN] REDUCTASE"/>
    <property type="match status" value="1"/>
</dbReference>
<dbReference type="GeneID" id="86851699"/>